<evidence type="ECO:0000256" key="1">
    <source>
        <dbReference type="ARBA" id="ARBA00001947"/>
    </source>
</evidence>
<keyword evidence="3" id="KW-1185">Reference proteome</keyword>
<dbReference type="InterPro" id="IPR003737">
    <property type="entry name" value="GlcNAc_PI_deacetylase-related"/>
</dbReference>
<dbReference type="RefSeq" id="WP_117320910.1">
    <property type="nucleotide sequence ID" value="NZ_QVTD01000003.1"/>
</dbReference>
<dbReference type="EMBL" id="QVTD01000003">
    <property type="protein sequence ID" value="RFU64735.1"/>
    <property type="molecule type" value="Genomic_DNA"/>
</dbReference>
<dbReference type="InterPro" id="IPR024078">
    <property type="entry name" value="LmbE-like_dom_sf"/>
</dbReference>
<dbReference type="OrthoDB" id="9790023at2"/>
<dbReference type="Pfam" id="PF02585">
    <property type="entry name" value="PIG-L"/>
    <property type="match status" value="1"/>
</dbReference>
<name>A0A372LEK2_9BACI</name>
<protein>
    <submittedName>
        <fullName evidence="2">PIG-L family deacetylase</fullName>
    </submittedName>
</protein>
<dbReference type="SUPFAM" id="SSF102588">
    <property type="entry name" value="LmbE-like"/>
    <property type="match status" value="1"/>
</dbReference>
<accession>A0A372LEK2</accession>
<comment type="caution">
    <text evidence="2">The sequence shown here is derived from an EMBL/GenBank/DDBJ whole genome shotgun (WGS) entry which is preliminary data.</text>
</comment>
<dbReference type="AlphaFoldDB" id="A0A372LEK2"/>
<dbReference type="PANTHER" id="PTHR12993">
    <property type="entry name" value="N-ACETYLGLUCOSAMINYL-PHOSPHATIDYLINOSITOL DE-N-ACETYLASE-RELATED"/>
    <property type="match status" value="1"/>
</dbReference>
<proteinExistence type="predicted"/>
<dbReference type="GO" id="GO:0016811">
    <property type="term" value="F:hydrolase activity, acting on carbon-nitrogen (but not peptide) bonds, in linear amides"/>
    <property type="evidence" value="ECO:0007669"/>
    <property type="project" value="TreeGrafter"/>
</dbReference>
<comment type="cofactor">
    <cofactor evidence="1">
        <name>Zn(2+)</name>
        <dbReference type="ChEBI" id="CHEBI:29105"/>
    </cofactor>
</comment>
<dbReference type="PANTHER" id="PTHR12993:SF11">
    <property type="entry name" value="N-ACETYLGLUCOSAMINYL-PHOSPHATIDYLINOSITOL DE-N-ACETYLASE"/>
    <property type="match status" value="1"/>
</dbReference>
<reference evidence="2 3" key="1">
    <citation type="submission" date="2018-08" db="EMBL/GenBank/DDBJ databases">
        <title>Bacillus chawlae sp. nov., Bacillus glennii sp. nov., and Bacillus saganii sp. nov. Isolated from the Vehicle Assembly Building at Kennedy Space Center where the Viking Spacecraft were Assembled.</title>
        <authorList>
            <person name="Seuylemezian A."/>
            <person name="Vaishampayan P."/>
        </authorList>
    </citation>
    <scope>NUCLEOTIDE SEQUENCE [LARGE SCALE GENOMIC DNA]</scope>
    <source>
        <strain evidence="2 3">V44-8</strain>
    </source>
</reference>
<dbReference type="Proteomes" id="UP000262939">
    <property type="component" value="Unassembled WGS sequence"/>
</dbReference>
<gene>
    <name evidence="2" type="ORF">D0466_02085</name>
</gene>
<dbReference type="Gene3D" id="3.40.50.10320">
    <property type="entry name" value="LmbE-like"/>
    <property type="match status" value="1"/>
</dbReference>
<sequence>MLKRLFTRRHLPKLLNLIPWSEQIIKKIEIKRGLYQYPDKMLGRKLPFYDNQDVNGEKTDVLVFAAHADDEILGLGATLYRHSQKRDNIKIVYTTNGSADWFGAQSWNIRADTSKKRAEKRYREGVKALSLLNIPKENIFCLGYPDGGTQRYLTNMSDDVKNLLQTFNPEKVYVHSVEGGHIDHDITSFVVKYTCEKIGYRNVFEWAEYHRKQPIGTKEIIFLPNPFTTIDETIIDISEEERNLKKIMLSCHISQDIEQFYTQGEAIRRANLSNLAIELYTYCKLPKFKLKSIVKRFTLTDKSPSNEREEVKEWKENF</sequence>
<organism evidence="2 3">
    <name type="scientific">Peribacillus glennii</name>
    <dbReference type="NCBI Taxonomy" id="2303991"/>
    <lineage>
        <taxon>Bacteria</taxon>
        <taxon>Bacillati</taxon>
        <taxon>Bacillota</taxon>
        <taxon>Bacilli</taxon>
        <taxon>Bacillales</taxon>
        <taxon>Bacillaceae</taxon>
        <taxon>Peribacillus</taxon>
    </lineage>
</organism>
<evidence type="ECO:0000313" key="2">
    <source>
        <dbReference type="EMBL" id="RFU64735.1"/>
    </source>
</evidence>
<evidence type="ECO:0000313" key="3">
    <source>
        <dbReference type="Proteomes" id="UP000262939"/>
    </source>
</evidence>